<dbReference type="GO" id="GO:0016020">
    <property type="term" value="C:membrane"/>
    <property type="evidence" value="ECO:0007669"/>
    <property type="project" value="GOC"/>
</dbReference>
<dbReference type="Gene3D" id="3.60.21.10">
    <property type="match status" value="1"/>
</dbReference>
<reference evidence="7 8" key="1">
    <citation type="journal article" date="2019" name="Int. J. Syst. Evol. Microbiol.">
        <title>Thermogemmatispora aurantia sp. nov. and Thermogemmatispora argillosa sp. nov., within the class Ktedonobacteria, and emended description of the genus Thermogemmatispora.</title>
        <authorList>
            <person name="Zheng Y."/>
            <person name="Wang C.M."/>
            <person name="Sakai Y."/>
            <person name="Abe K."/>
            <person name="Yokota A."/>
            <person name="Yabe S."/>
        </authorList>
    </citation>
    <scope>NUCLEOTIDE SEQUENCE [LARGE SCALE GENOMIC DNA]</scope>
    <source>
        <strain evidence="7 8">A1-2</strain>
    </source>
</reference>
<evidence type="ECO:0000256" key="2">
    <source>
        <dbReference type="ARBA" id="ARBA00022519"/>
    </source>
</evidence>
<evidence type="ECO:0000256" key="3">
    <source>
        <dbReference type="ARBA" id="ARBA00022723"/>
    </source>
</evidence>
<keyword evidence="2" id="KW-0997">Cell inner membrane</keyword>
<dbReference type="AlphaFoldDB" id="A0A5J4K199"/>
<dbReference type="PANTHER" id="PTHR34990">
    <property type="entry name" value="UDP-2,3-DIACYLGLUCOSAMINE HYDROLASE-RELATED"/>
    <property type="match status" value="1"/>
</dbReference>
<dbReference type="RefSeq" id="WP_151726651.1">
    <property type="nucleotide sequence ID" value="NZ_BKZV01000001.1"/>
</dbReference>
<evidence type="ECO:0000313" key="7">
    <source>
        <dbReference type="EMBL" id="GER81615.1"/>
    </source>
</evidence>
<name>A0A5J4K199_9CHLR</name>
<keyword evidence="3" id="KW-0479">Metal-binding</keyword>
<evidence type="ECO:0000313" key="8">
    <source>
        <dbReference type="Proteomes" id="UP000334820"/>
    </source>
</evidence>
<dbReference type="EMBL" id="BKZV01000001">
    <property type="protein sequence ID" value="GER81615.1"/>
    <property type="molecule type" value="Genomic_DNA"/>
</dbReference>
<protein>
    <recommendedName>
        <fullName evidence="6">Calcineurin-like phosphoesterase domain-containing protein</fullName>
    </recommendedName>
</protein>
<dbReference type="PANTHER" id="PTHR34990:SF2">
    <property type="entry name" value="BLL8164 PROTEIN"/>
    <property type="match status" value="1"/>
</dbReference>
<comment type="caution">
    <text evidence="7">The sequence shown here is derived from an EMBL/GenBank/DDBJ whole genome shotgun (WGS) entry which is preliminary data.</text>
</comment>
<sequence length="469" mass="52965">MSVTILVVSDLHLAHGQQPFEGFTEQQQRAWTEFLQAASPGGILVEERADETVELVINGDCFDFLVAAPLRHDRTRTVAQALEKLEQIIAAHGAFFEALAQFLRQPQRRVTFVPGNHDIELLFPAVQQRLRQAVGWPAASEERLRFWPRARYEPLSTIAIEHGNLYDFWNHRSAGLWTASGEPLPPPEEILLSAGSWYYQEAGELIHRRFPYFDHLEPSLSYPRQMALLSLFAPELLCEVVTNLVGLMSCPRQPLAGLSRGEEHVALRLFEEAMQDLAAFQRDMERQKSDWQPVPGWDEQRATAAMLEEYRLLREAVAQASEPTATERTLLEAVARIFGRPTARRAGPTGAGMQALLQREPRLRYALAGHTHSWLVESLAKSRQSYLNTGTWTRRLARPAPGEITPATLVWLRSPDWPPTPTTSPLREVTQYTFALIRASDDGVQTTASLCTWEVRSQPAYRVLITAAF</sequence>
<evidence type="ECO:0000259" key="6">
    <source>
        <dbReference type="Pfam" id="PF00149"/>
    </source>
</evidence>
<dbReference type="GO" id="GO:0008758">
    <property type="term" value="F:UDP-2,3-diacylglucosamine hydrolase activity"/>
    <property type="evidence" value="ECO:0007669"/>
    <property type="project" value="TreeGrafter"/>
</dbReference>
<dbReference type="InterPro" id="IPR043461">
    <property type="entry name" value="LpxH-like"/>
</dbReference>
<keyword evidence="8" id="KW-1185">Reference proteome</keyword>
<keyword evidence="5" id="KW-0464">Manganese</keyword>
<keyword evidence="1" id="KW-1003">Cell membrane</keyword>
<evidence type="ECO:0000256" key="1">
    <source>
        <dbReference type="ARBA" id="ARBA00022475"/>
    </source>
</evidence>
<evidence type="ECO:0000256" key="4">
    <source>
        <dbReference type="ARBA" id="ARBA00023136"/>
    </source>
</evidence>
<dbReference type="Proteomes" id="UP000334820">
    <property type="component" value="Unassembled WGS sequence"/>
</dbReference>
<feature type="domain" description="Calcineurin-like phosphoesterase" evidence="6">
    <location>
        <begin position="4"/>
        <end position="174"/>
    </location>
</feature>
<gene>
    <name evidence="7" type="ORF">KTAU_02530</name>
</gene>
<evidence type="ECO:0000256" key="5">
    <source>
        <dbReference type="ARBA" id="ARBA00023211"/>
    </source>
</evidence>
<dbReference type="InterPro" id="IPR029052">
    <property type="entry name" value="Metallo-depent_PP-like"/>
</dbReference>
<dbReference type="InterPro" id="IPR004843">
    <property type="entry name" value="Calcineurin-like_PHP"/>
</dbReference>
<organism evidence="7 8">
    <name type="scientific">Thermogemmatispora aurantia</name>
    <dbReference type="NCBI Taxonomy" id="2045279"/>
    <lineage>
        <taxon>Bacteria</taxon>
        <taxon>Bacillati</taxon>
        <taxon>Chloroflexota</taxon>
        <taxon>Ktedonobacteria</taxon>
        <taxon>Thermogemmatisporales</taxon>
        <taxon>Thermogemmatisporaceae</taxon>
        <taxon>Thermogemmatispora</taxon>
    </lineage>
</organism>
<dbReference type="SUPFAM" id="SSF56300">
    <property type="entry name" value="Metallo-dependent phosphatases"/>
    <property type="match status" value="1"/>
</dbReference>
<keyword evidence="4" id="KW-0472">Membrane</keyword>
<proteinExistence type="predicted"/>
<accession>A0A5J4K199</accession>
<dbReference type="GO" id="GO:0009245">
    <property type="term" value="P:lipid A biosynthetic process"/>
    <property type="evidence" value="ECO:0007669"/>
    <property type="project" value="TreeGrafter"/>
</dbReference>
<dbReference type="Pfam" id="PF00149">
    <property type="entry name" value="Metallophos"/>
    <property type="match status" value="1"/>
</dbReference>
<dbReference type="GO" id="GO:0046872">
    <property type="term" value="F:metal ion binding"/>
    <property type="evidence" value="ECO:0007669"/>
    <property type="project" value="UniProtKB-KW"/>
</dbReference>